<protein>
    <submittedName>
        <fullName evidence="2">Glycosyltransferase involved in cell wall biosynthesis</fullName>
    </submittedName>
</protein>
<gene>
    <name evidence="2" type="ORF">DFP97_10781</name>
</gene>
<feature type="domain" description="Glycosyl transferase family 1" evidence="1">
    <location>
        <begin position="175"/>
        <end position="337"/>
    </location>
</feature>
<dbReference type="InterPro" id="IPR001296">
    <property type="entry name" value="Glyco_trans_1"/>
</dbReference>
<dbReference type="EMBL" id="QPJD01000007">
    <property type="protein sequence ID" value="RCW47881.1"/>
    <property type="molecule type" value="Genomic_DNA"/>
</dbReference>
<comment type="caution">
    <text evidence="2">The sequence shown here is derived from an EMBL/GenBank/DDBJ whole genome shotgun (WGS) entry which is preliminary data.</text>
</comment>
<dbReference type="OrthoDB" id="179766at2"/>
<reference evidence="2 3" key="1">
    <citation type="submission" date="2018-07" db="EMBL/GenBank/DDBJ databases">
        <title>Genomic Encyclopedia of Type Strains, Phase III (KMG-III): the genomes of soil and plant-associated and newly described type strains.</title>
        <authorList>
            <person name="Whitman W."/>
        </authorList>
    </citation>
    <scope>NUCLEOTIDE SEQUENCE [LARGE SCALE GENOMIC DNA]</scope>
    <source>
        <strain evidence="2 3">CECT 7506</strain>
    </source>
</reference>
<dbReference type="PANTHER" id="PTHR45947">
    <property type="entry name" value="SULFOQUINOVOSYL TRANSFERASE SQD2"/>
    <property type="match status" value="1"/>
</dbReference>
<dbReference type="Pfam" id="PF00534">
    <property type="entry name" value="Glycos_transf_1"/>
    <property type="match status" value="1"/>
</dbReference>
<dbReference type="AlphaFoldDB" id="A0A368VZM6"/>
<dbReference type="RefSeq" id="WP_114380292.1">
    <property type="nucleotide sequence ID" value="NZ_QPJD01000007.1"/>
</dbReference>
<dbReference type="GO" id="GO:0016757">
    <property type="term" value="F:glycosyltransferase activity"/>
    <property type="evidence" value="ECO:0007669"/>
    <property type="project" value="InterPro"/>
</dbReference>
<organism evidence="2 3">
    <name type="scientific">Paenibacillus prosopidis</name>
    <dbReference type="NCBI Taxonomy" id="630520"/>
    <lineage>
        <taxon>Bacteria</taxon>
        <taxon>Bacillati</taxon>
        <taxon>Bacillota</taxon>
        <taxon>Bacilli</taxon>
        <taxon>Bacillales</taxon>
        <taxon>Paenibacillaceae</taxon>
        <taxon>Paenibacillus</taxon>
    </lineage>
</organism>
<keyword evidence="3" id="KW-1185">Reference proteome</keyword>
<dbReference type="Gene3D" id="3.40.50.2000">
    <property type="entry name" value="Glycogen Phosphorylase B"/>
    <property type="match status" value="2"/>
</dbReference>
<dbReference type="PANTHER" id="PTHR45947:SF3">
    <property type="entry name" value="SULFOQUINOVOSYL TRANSFERASE SQD2"/>
    <property type="match status" value="1"/>
</dbReference>
<name>A0A368VZM6_9BACL</name>
<dbReference type="Proteomes" id="UP000252415">
    <property type="component" value="Unassembled WGS sequence"/>
</dbReference>
<dbReference type="CDD" id="cd03801">
    <property type="entry name" value="GT4_PimA-like"/>
    <property type="match status" value="1"/>
</dbReference>
<evidence type="ECO:0000259" key="1">
    <source>
        <dbReference type="Pfam" id="PF00534"/>
    </source>
</evidence>
<keyword evidence="2" id="KW-0808">Transferase</keyword>
<proteinExistence type="predicted"/>
<evidence type="ECO:0000313" key="2">
    <source>
        <dbReference type="EMBL" id="RCW47881.1"/>
    </source>
</evidence>
<sequence>MKINIINLSDITGGQEKYIYNIIKKISLKYTIRMYTNFNMWENNKMIDINTEYINVNSIKYKELFNIKKNTLKNSINKEEDVFLFNGNRAIYLGSLFPKKYKKIAIQHSSLVDEQDGKYKRIFRVLFYKFLLCRYNRLIGVSENTIKQLNSNRKVFVVHNGVDTEKYHPINQDSKELLRKKLGFTSGDRIILMVGTLTDNKGQLNALNIIENLDNSYRLILVGDGPERKNIEKYIKDNKLEKKVRLAGKIDNVEEYYWISDMLICLSKNEGLPLTILEGMATGLPVLTTRIGGIPEIFVDMENGFFIDRNNTLDTVYKVRTIFDDQYMIRRLRENNMKKIRDEYNLTNCVKNLVRHIEEVSIGKG</sequence>
<dbReference type="InterPro" id="IPR050194">
    <property type="entry name" value="Glycosyltransferase_grp1"/>
</dbReference>
<accession>A0A368VZM6</accession>
<dbReference type="SUPFAM" id="SSF53756">
    <property type="entry name" value="UDP-Glycosyltransferase/glycogen phosphorylase"/>
    <property type="match status" value="1"/>
</dbReference>
<evidence type="ECO:0000313" key="3">
    <source>
        <dbReference type="Proteomes" id="UP000252415"/>
    </source>
</evidence>